<feature type="domain" description="DUF7812" evidence="1">
    <location>
        <begin position="84"/>
        <end position="547"/>
    </location>
</feature>
<dbReference type="EMBL" id="JAYWIO010000004">
    <property type="protein sequence ID" value="KAK7268672.1"/>
    <property type="molecule type" value="Genomic_DNA"/>
</dbReference>
<keyword evidence="3" id="KW-1185">Reference proteome</keyword>
<reference evidence="2 3" key="1">
    <citation type="submission" date="2024-01" db="EMBL/GenBank/DDBJ databases">
        <title>The genomes of 5 underutilized Papilionoideae crops provide insights into root nodulation and disease resistanc.</title>
        <authorList>
            <person name="Yuan L."/>
        </authorList>
    </citation>
    <scope>NUCLEOTIDE SEQUENCE [LARGE SCALE GENOMIC DNA]</scope>
    <source>
        <strain evidence="2">ZHUSHIDOU_FW_LH</strain>
        <tissue evidence="2">Leaf</tissue>
    </source>
</reference>
<evidence type="ECO:0000259" key="1">
    <source>
        <dbReference type="Pfam" id="PF25104"/>
    </source>
</evidence>
<dbReference type="PANTHER" id="PTHR36786">
    <property type="entry name" value="2-ISOPROPYLMALATE SYNTHASE"/>
    <property type="match status" value="1"/>
</dbReference>
<dbReference type="InterPro" id="IPR056714">
    <property type="entry name" value="DUF7812"/>
</dbReference>
<sequence>MHDAKKLYQLLSNNNNNNNTSDPNLKDPSVLYESLFHQLHTTFQQFFSSLPPLLNNDKEYEPQSGSHPCPNSRLWSIVEDLSHILRCCLVVLTLPNINQQFLLLNCHFILTALKAFVSVQVTECHGGTFLRFRNFVSDVDMDLPDSSAPFLCAVLEVFADELLRHHSLRKYLMITDSTYSISEKLFSCRSNHVDTASVLEVISTHFIQSISTENAFENFIGRLFLNCGKDSRFPRLSLAPAIILLLDPIMLSAPKMLQAHLISLVSEVIGSGLSSENLAPDMNFYLTAFEKSVTLYSLHVSSLQMVGFNLELKPLNQSYLLETGQPTFFSCIQQVTSNRLNQVMSKSDNSWDSYQCKMSSRKKANRLTEFISFMKGRQYIFPDSCRDMAASFLDCLIHRTFSQDVAGDASCINENTSASDIFLLSSILKLMSISLIQAIKCLINSSDSGCLKTMGSTSVREKYDYLISIISHFQQFKFCLPIQTFLDDIMKSQQTNLSVSKSVLVHFSGLLSLCFSRGLDLLAQGCISVIMALMYLFNFEEGDLVALGSLRDPLQSCSSEIPSDKTREGAGDKQFIHKVAAEFQRVRTRKLRSNSVATEEEEETEETCNGEIFLDCILEGSRNLPDYDELADFLECKKEKDYSRWLKGRQIFRKRKYEKMMNLRKIKKKAVWNSMKTSKFFKRSNFEAMK</sequence>
<protein>
    <recommendedName>
        <fullName evidence="1">DUF7812 domain-containing protein</fullName>
    </recommendedName>
</protein>
<accession>A0AAN9I756</accession>
<gene>
    <name evidence="2" type="ORF">RIF29_21378</name>
</gene>
<dbReference type="Pfam" id="PF25104">
    <property type="entry name" value="DUF7812"/>
    <property type="match status" value="1"/>
</dbReference>
<comment type="caution">
    <text evidence="2">The sequence shown here is derived from an EMBL/GenBank/DDBJ whole genome shotgun (WGS) entry which is preliminary data.</text>
</comment>
<dbReference type="AlphaFoldDB" id="A0AAN9I756"/>
<dbReference type="PANTHER" id="PTHR36786:SF1">
    <property type="entry name" value="2-ISOPROPYLMALATE SYNTHASE"/>
    <property type="match status" value="1"/>
</dbReference>
<name>A0AAN9I756_CROPI</name>
<dbReference type="Proteomes" id="UP001372338">
    <property type="component" value="Unassembled WGS sequence"/>
</dbReference>
<evidence type="ECO:0000313" key="2">
    <source>
        <dbReference type="EMBL" id="KAK7268672.1"/>
    </source>
</evidence>
<evidence type="ECO:0000313" key="3">
    <source>
        <dbReference type="Proteomes" id="UP001372338"/>
    </source>
</evidence>
<proteinExistence type="predicted"/>
<organism evidence="2 3">
    <name type="scientific">Crotalaria pallida</name>
    <name type="common">Smooth rattlebox</name>
    <name type="synonym">Crotalaria striata</name>
    <dbReference type="NCBI Taxonomy" id="3830"/>
    <lineage>
        <taxon>Eukaryota</taxon>
        <taxon>Viridiplantae</taxon>
        <taxon>Streptophyta</taxon>
        <taxon>Embryophyta</taxon>
        <taxon>Tracheophyta</taxon>
        <taxon>Spermatophyta</taxon>
        <taxon>Magnoliopsida</taxon>
        <taxon>eudicotyledons</taxon>
        <taxon>Gunneridae</taxon>
        <taxon>Pentapetalae</taxon>
        <taxon>rosids</taxon>
        <taxon>fabids</taxon>
        <taxon>Fabales</taxon>
        <taxon>Fabaceae</taxon>
        <taxon>Papilionoideae</taxon>
        <taxon>50 kb inversion clade</taxon>
        <taxon>genistoids sensu lato</taxon>
        <taxon>core genistoids</taxon>
        <taxon>Crotalarieae</taxon>
        <taxon>Crotalaria</taxon>
    </lineage>
</organism>